<dbReference type="InterPro" id="IPR050267">
    <property type="entry name" value="Anti-sigma-factor_SerPK"/>
</dbReference>
<dbReference type="PANTHER" id="PTHR35526">
    <property type="entry name" value="ANTI-SIGMA-F FACTOR RSBW-RELATED"/>
    <property type="match status" value="1"/>
</dbReference>
<dbReference type="Proteomes" id="UP000749040">
    <property type="component" value="Unassembled WGS sequence"/>
</dbReference>
<keyword evidence="1" id="KW-0723">Serine/threonine-protein kinase</keyword>
<evidence type="ECO:0000256" key="1">
    <source>
        <dbReference type="ARBA" id="ARBA00022527"/>
    </source>
</evidence>
<dbReference type="CDD" id="cd16936">
    <property type="entry name" value="HATPase_RsbW-like"/>
    <property type="match status" value="1"/>
</dbReference>
<protein>
    <submittedName>
        <fullName evidence="3">ATP-binding protein</fullName>
    </submittedName>
</protein>
<proteinExistence type="predicted"/>
<name>A0ABS2TNI6_9ACTN</name>
<dbReference type="InterPro" id="IPR036890">
    <property type="entry name" value="HATPase_C_sf"/>
</dbReference>
<feature type="domain" description="Histidine kinase/HSP90-like ATPase" evidence="2">
    <location>
        <begin position="4"/>
        <end position="106"/>
    </location>
</feature>
<evidence type="ECO:0000313" key="3">
    <source>
        <dbReference type="EMBL" id="MBM9504903.1"/>
    </source>
</evidence>
<keyword evidence="3" id="KW-0547">Nucleotide-binding</keyword>
<sequence length="130" mass="14258">MLLPVQARSVATARRELRRTLDRWGMPELTFDATVVVSELTTNAVRHLGALGPVQDRRIGLTFRRLPGGVLVEVHDSSDVRPLLPERTPDGLPETGRGLRIVADLTAGDWGVWPRPAGPGKVVWGAVRRV</sequence>
<keyword evidence="4" id="KW-1185">Reference proteome</keyword>
<keyword evidence="1" id="KW-0418">Kinase</keyword>
<accession>A0ABS2TNI6</accession>
<dbReference type="PANTHER" id="PTHR35526:SF3">
    <property type="entry name" value="ANTI-SIGMA-F FACTOR RSBW"/>
    <property type="match status" value="1"/>
</dbReference>
<comment type="caution">
    <text evidence="3">The sequence shown here is derived from an EMBL/GenBank/DDBJ whole genome shotgun (WGS) entry which is preliminary data.</text>
</comment>
<dbReference type="InterPro" id="IPR003594">
    <property type="entry name" value="HATPase_dom"/>
</dbReference>
<dbReference type="Gene3D" id="3.30.565.10">
    <property type="entry name" value="Histidine kinase-like ATPase, C-terminal domain"/>
    <property type="match status" value="1"/>
</dbReference>
<dbReference type="Pfam" id="PF13581">
    <property type="entry name" value="HATPase_c_2"/>
    <property type="match status" value="1"/>
</dbReference>
<reference evidence="3 4" key="1">
    <citation type="submission" date="2021-01" db="EMBL/GenBank/DDBJ databases">
        <title>Streptomyces acididurans sp. nov., isolated from a peat swamp forest soil.</title>
        <authorList>
            <person name="Chantavorakit T."/>
            <person name="Duangmal K."/>
        </authorList>
    </citation>
    <scope>NUCLEOTIDE SEQUENCE [LARGE SCALE GENOMIC DNA]</scope>
    <source>
        <strain evidence="3 4">KK5PA1</strain>
    </source>
</reference>
<evidence type="ECO:0000259" key="2">
    <source>
        <dbReference type="Pfam" id="PF13581"/>
    </source>
</evidence>
<keyword evidence="3" id="KW-0067">ATP-binding</keyword>
<organism evidence="3 4">
    <name type="scientific">Actinacidiphila acididurans</name>
    <dbReference type="NCBI Taxonomy" id="2784346"/>
    <lineage>
        <taxon>Bacteria</taxon>
        <taxon>Bacillati</taxon>
        <taxon>Actinomycetota</taxon>
        <taxon>Actinomycetes</taxon>
        <taxon>Kitasatosporales</taxon>
        <taxon>Streptomycetaceae</taxon>
        <taxon>Actinacidiphila</taxon>
    </lineage>
</organism>
<dbReference type="EMBL" id="JADKYB010000004">
    <property type="protein sequence ID" value="MBM9504903.1"/>
    <property type="molecule type" value="Genomic_DNA"/>
</dbReference>
<dbReference type="SUPFAM" id="SSF55874">
    <property type="entry name" value="ATPase domain of HSP90 chaperone/DNA topoisomerase II/histidine kinase"/>
    <property type="match status" value="1"/>
</dbReference>
<dbReference type="GO" id="GO:0005524">
    <property type="term" value="F:ATP binding"/>
    <property type="evidence" value="ECO:0007669"/>
    <property type="project" value="UniProtKB-KW"/>
</dbReference>
<keyword evidence="1" id="KW-0808">Transferase</keyword>
<gene>
    <name evidence="3" type="ORF">ITX44_10195</name>
</gene>
<evidence type="ECO:0000313" key="4">
    <source>
        <dbReference type="Proteomes" id="UP000749040"/>
    </source>
</evidence>